<evidence type="ECO:0000313" key="3">
    <source>
        <dbReference type="Proteomes" id="UP000824782"/>
    </source>
</evidence>
<keyword evidence="3" id="KW-1185">Reference proteome</keyword>
<organism evidence="2 3">
    <name type="scientific">Engystomops pustulosus</name>
    <name type="common">Tungara frog</name>
    <name type="synonym">Physalaemus pustulosus</name>
    <dbReference type="NCBI Taxonomy" id="76066"/>
    <lineage>
        <taxon>Eukaryota</taxon>
        <taxon>Metazoa</taxon>
        <taxon>Chordata</taxon>
        <taxon>Craniata</taxon>
        <taxon>Vertebrata</taxon>
        <taxon>Euteleostomi</taxon>
        <taxon>Amphibia</taxon>
        <taxon>Batrachia</taxon>
        <taxon>Anura</taxon>
        <taxon>Neobatrachia</taxon>
        <taxon>Hyloidea</taxon>
        <taxon>Leptodactylidae</taxon>
        <taxon>Leiuperinae</taxon>
        <taxon>Engystomops</taxon>
    </lineage>
</organism>
<evidence type="ECO:0000313" key="2">
    <source>
        <dbReference type="EMBL" id="KAG8536753.1"/>
    </source>
</evidence>
<comment type="caution">
    <text evidence="2">The sequence shown here is derived from an EMBL/GenBank/DDBJ whole genome shotgun (WGS) entry which is preliminary data.</text>
</comment>
<proteinExistence type="predicted"/>
<dbReference type="Proteomes" id="UP000824782">
    <property type="component" value="Unassembled WGS sequence"/>
</dbReference>
<protein>
    <submittedName>
        <fullName evidence="2">Uncharacterized protein</fullName>
    </submittedName>
</protein>
<name>A0AAV6YRX1_ENGPU</name>
<dbReference type="AlphaFoldDB" id="A0AAV6YRX1"/>
<feature type="region of interest" description="Disordered" evidence="1">
    <location>
        <begin position="1"/>
        <end position="80"/>
    </location>
</feature>
<accession>A0AAV6YRX1</accession>
<feature type="compositionally biased region" description="Low complexity" evidence="1">
    <location>
        <begin position="31"/>
        <end position="52"/>
    </location>
</feature>
<reference evidence="2" key="1">
    <citation type="thesis" date="2020" institute="ProQuest LLC" country="789 East Eisenhower Parkway, Ann Arbor, MI, USA">
        <title>Comparative Genomics and Chromosome Evolution.</title>
        <authorList>
            <person name="Mudd A.B."/>
        </authorList>
    </citation>
    <scope>NUCLEOTIDE SEQUENCE</scope>
    <source>
        <strain evidence="2">237g6f4</strain>
        <tissue evidence="2">Blood</tissue>
    </source>
</reference>
<sequence>MGHSRGSPPGDLQPRRKRCSETPATRRPHTSRPAGSNGPRRSRGSGSRQPPRVLEVLPAGRTRYTLPASGCAGSPADQAS</sequence>
<gene>
    <name evidence="2" type="ORF">GDO81_025742</name>
</gene>
<dbReference type="EMBL" id="WNYA01038665">
    <property type="protein sequence ID" value="KAG8536753.1"/>
    <property type="molecule type" value="Genomic_DNA"/>
</dbReference>
<evidence type="ECO:0000256" key="1">
    <source>
        <dbReference type="SAM" id="MobiDB-lite"/>
    </source>
</evidence>